<evidence type="ECO:0000259" key="3">
    <source>
        <dbReference type="Pfam" id="PF01345"/>
    </source>
</evidence>
<dbReference type="PANTHER" id="PTHR34819">
    <property type="entry name" value="LARGE CYSTEINE-RICH PERIPLASMIC PROTEIN OMCB"/>
    <property type="match status" value="1"/>
</dbReference>
<feature type="region of interest" description="Disordered" evidence="1">
    <location>
        <begin position="2294"/>
        <end position="2317"/>
    </location>
</feature>
<feature type="compositionally biased region" description="Basic and acidic residues" evidence="1">
    <location>
        <begin position="433"/>
        <end position="444"/>
    </location>
</feature>
<feature type="transmembrane region" description="Helical" evidence="2">
    <location>
        <begin position="3204"/>
        <end position="3225"/>
    </location>
</feature>
<feature type="domain" description="DUF11" evidence="3">
    <location>
        <begin position="2799"/>
        <end position="2923"/>
    </location>
</feature>
<dbReference type="InterPro" id="IPR008966">
    <property type="entry name" value="Adhesion_dom_sf"/>
</dbReference>
<feature type="compositionally biased region" description="Low complexity" evidence="1">
    <location>
        <begin position="213"/>
        <end position="222"/>
    </location>
</feature>
<feature type="domain" description="DUF11" evidence="3">
    <location>
        <begin position="2931"/>
        <end position="3059"/>
    </location>
</feature>
<feature type="compositionally biased region" description="Polar residues" evidence="1">
    <location>
        <begin position="421"/>
        <end position="432"/>
    </location>
</feature>
<keyword evidence="2" id="KW-0472">Membrane</keyword>
<keyword evidence="2" id="KW-0812">Transmembrane</keyword>
<keyword evidence="2" id="KW-1133">Transmembrane helix</keyword>
<feature type="region of interest" description="Disordered" evidence="1">
    <location>
        <begin position="199"/>
        <end position="222"/>
    </location>
</feature>
<dbReference type="Gene3D" id="2.60.40.740">
    <property type="match status" value="2"/>
</dbReference>
<evidence type="ECO:0000313" key="5">
    <source>
        <dbReference type="Proteomes" id="UP000664398"/>
    </source>
</evidence>
<dbReference type="RefSeq" id="WP_208044935.1">
    <property type="nucleotide sequence ID" value="NZ_JAGDYL010000005.1"/>
</dbReference>
<dbReference type="EMBL" id="JAGDYL010000005">
    <property type="protein sequence ID" value="MBO1804452.1"/>
    <property type="molecule type" value="Genomic_DNA"/>
</dbReference>
<feature type="domain" description="DUF11" evidence="3">
    <location>
        <begin position="2037"/>
        <end position="2166"/>
    </location>
</feature>
<dbReference type="InterPro" id="IPR047589">
    <property type="entry name" value="DUF11_rpt"/>
</dbReference>
<dbReference type="NCBIfam" id="TIGR01451">
    <property type="entry name" value="B_ant_repeat"/>
    <property type="match status" value="5"/>
</dbReference>
<proteinExistence type="predicted"/>
<sequence>MREIRGGKRSSTSWVASIAAGSLIAGSLVAVGVGAQMASADTFTPVVHVTQPDTLVLGEDVSLDISFENDLAQGTAGNRYNLSAAVLIPADVDLVEPAPWSPMVAYGPGDVLPGVSAAGETCASLGLEAAGAGQPADRCRVPEGKKYLVFENFSDLPGSATTEVAQLKLRPQVGDGTSGYDVGDRIPVTVNAYTSRDERFIPGFPGSSGKGDGATTSGRGTATRDIPVKALRIEKSEPSPENELLRGVHTQTTIYTLRVRHTGEGDLANAEVVDFLPAGLEYLGACSLTDGTTNAGGTSGAAEWTDPNDPSLPGALTTSGVGGACVDESRVETIVMTAEIADRYLDADGDRTLEVGKVYTQVTWNLGAWQQASGGVPQSFPTVAGTAGETVIRYRAGIPLFENEMFTGSAPTPESRAQGANLDNNTGPSTRHGSPDAADRDGKNHGTLRNVAVARGDWNGTTSEDSDSEIVHPVDVRLVKSVATERDGAGAPVWGSSTFQQDRIADYRLELATSEYAGAAVNARPNRLVDDLANGLCPVYPSDVRLTPDNPDVIPAGASGVPAFMLGDPNDPEDRQYVSQADFDAALAAAGLAECGFGNPDDEALFSGASLTGLGFDPSTGHFYQNLQLDPVTALAQPDAAHDIVYSARQNTRYLTTGDESGSTSSLDTVTNTAEIEATTTARPGVSGLENSHGHSAGDDYYAFDDSEADVRGGGSSIDKLVLKNDPVFGVPDAASIWELDYGSGAVTDPSAPGYPWTKNEKTPFATGDEVWFKIHWTTARGADVRNPVLEDFLPEGVEFDPDGLSTTNQWQESQNLRVYASDRGARFAGGEIGLGGCRVDTSDAASVRDAYEEFVGEVDYDAAAGKLSWELGSQGCYTDTPSASSDRFWPGGMDLDIYIRVTVTDAQAFGDTDISQNLAKYQQMNVEREIFFQRSQAEITPDTSVRLVKGVESVDAAPTGGNPFGSNVDDATVVHDTEVGFRIDVTAPSSRTRDYVVYDALPQGVKARDLKGYDPSDGTFAGSATLWDGEISQATPTGADAVVYDWDDPAFPAAIKQTISGTYANRSIVVWRLDGPVRGSTVPAASDDSTPAPPRVDRGFSLHYTVVVPDGTLTEDGGGPAAVLEQRYENVASVAEFAYENNGGGASTIVPTADPGEAVPNGGGNGSNVPVSNRQPGAGEFGAPADASTDPAGVHLPGAELSKRLWSTEIGPDDGQSPPSGENDLDPANPDGAIVEGEYATFEYSVTIPGGTTVNNGVLADDGRFTLGSTPVDYEYVAGSAEFFKNGVEFAACPEDFECLEEEGAKRGVLKLGSSYTNAGPDAETFSVRITVYVGSAAAALRQNDTLTNTARFTSVSATGAAQPKSATADVAYVEPALAIAKNATPDREVAADERIDYTLTVTNPGGRPKSYDNVVNDRVPGGLKIERGSFTVNGAPVGDDALVFADLDGNPDPDAVFNGEGGTITWDPSDPALAALAEVPDAVTLGYSATIDADTGAGSSYTNRAEVTGHTLPGTLPDAETRRGDRADDAEKTITTKRAELSKRVRVEGETAYGTSASAPIGQTVEYRVEIGLEPQVNYYNARITDTFSGAGIGSPTRVDIVGPVAAPAGSVDGAWNYDDGVWTFSGPGNSPHLAASPEARTLVLTYRVKLEPGMTGPALRNDAVFEWTKRPGGDIENPGDRDSVTEGTTVTVLDPSLAIAKDVKFSDEGSGSWRPTQVAAGNPDRRLDYRLVVRNTAATAAHNVTVTDCLPAGVVNVTGISPAGAYAPAAPGCAGGTITWTGLGPIEAGGSQTLGYSASFAQADAFTSDAQGRGLPVQVNTGSVTRYESFGTGGRVYTPGSGGQPAITDTANSQPLFPRVQLAKSVTNGDVAYAGTPFGWTLRATNTGRGAVQSIEVRDTLPANWAYTASVTPEIRLNGTGAWRALAAPTLDPGDPRKLSWSEADIRAALGLAGASPVLAGRTGTEPYLEIRFSATPGQAALTSAGVTLPNGTRVAHTNTLSATAKDTRGATGNGSGAYVTNTGSANAFLHSADLSVTKSDDIELIAGTTGTGWTIRVHNAGPDTAAGPITVSDETAPLPAGVTVNSVSGTGWNCSPVTQPPTPGDGASFTCVRTAPLAAGADTDPISVNVSVAASVPAGTRVDNTADVTGPTHDPSPSNNEDPGRFTVVTDADLEIAKTLGDNSRASLNAGDDISWSISVRNNGSSDSLSEAGKLITVTDTIPATVENVAVGAPLPAGWSLAQNGNEIVLTLAAGNRIAPGDAPLEFAVTGKVKAGTAAGTVIENTAIVTPGATPDSDPDNNTSTVPTQPTTKTTAVVAAKQRGTFESGVWTPVASDAPVTAGTQLSYLLTVTNTGLAEADGAQISDAFADYLDYRSWAPYPADESGWTTSAVAGDPSAVFVLGRPLPPGHSASVVVTVEVADDHEGSVFNAACVDAENNTGTLNLCAETSSSGDKIVDLALRKSHVLPAGATAAVAGQNLRYVLEVFNNGPSASVGPITVADTLPAGFGFADGVTATVNGATVTLAPPAQATDPTTGRTTLTWSVPGPIGVAPVAAGAPAVTLSFDASVGEAVTPGSYTNAAEVEGVRCSPEPVDPVCVPEPDPDLGNNRDTDPVPVVTHSEFSIEKQIWNAPAERWEDDRARATAGETTRYRIVVTNAGPSAAPVNFADVLPADVSFVSYRSDEWNCDTDSGQPDGAPTGACAYTANGGRHPVGSSEIEFEVRVAANAVPDAADEYSRVNLGTITWRDSDNPVERSDRDEAALGIDRHADLGVVKQVRQSAPDGAWIDADDAANAGAVVAGESTSYRVLVSNRGSSDAVAPLVVTDTLPAGASFAGLSPGSEWSAEVDTASRTVTFTRDPDLGGLPAGADDLVIEYAVGFESGLTAGDVLLNVAELGGDTVAINGDPNPDNDSNPANVRVERSADLAVAKQHDPSQVRIGDELPFGITVTNNGPSVASGITVTDEVPAGLEVLSRVGDESDGWVIDAVVPNADGTTTVTAVRVDGDETLAVGETTPMLTITVLVHVEAYASVTNVAVVEGAEPDRDPSDNRAEDPVTVPPMVTLVTDKTAVGPFQVGKPGTFRITVANEGPTADPGPITVTDELPPGLTFRESPNLPGGAALSVKGQQVVWTLENGLAVGEKTTLTLVVDVSQAAYPRLANTVVVDSPAEKTPESKLSDIATVRVAAADVLAITGGDLAAFALLGALLVLLGGAGALLARRRRAETQEA</sequence>
<feature type="domain" description="DUF11" evidence="3">
    <location>
        <begin position="2177"/>
        <end position="2310"/>
    </location>
</feature>
<dbReference type="PANTHER" id="PTHR34819:SF3">
    <property type="entry name" value="CELL SURFACE PROTEIN"/>
    <property type="match status" value="1"/>
</dbReference>
<protein>
    <submittedName>
        <fullName evidence="4">DUF11 domain-containing protein</fullName>
    </submittedName>
</protein>
<feature type="domain" description="DUF11" evidence="3">
    <location>
        <begin position="2339"/>
        <end position="2443"/>
    </location>
</feature>
<name>A0A939LXZ0_9MICO</name>
<feature type="region of interest" description="Disordered" evidence="1">
    <location>
        <begin position="1147"/>
        <end position="1197"/>
    </location>
</feature>
<reference evidence="4" key="1">
    <citation type="submission" date="2021-03" db="EMBL/GenBank/DDBJ databases">
        <title>Leucobacter chromiisoli sp. nov., isolated from chromium-containing soil of chemical plant.</title>
        <authorList>
            <person name="Xu Z."/>
        </authorList>
    </citation>
    <scope>NUCLEOTIDE SEQUENCE</scope>
    <source>
        <strain evidence="4">A2</strain>
    </source>
</reference>
<feature type="region of interest" description="Disordered" evidence="1">
    <location>
        <begin position="405"/>
        <end position="445"/>
    </location>
</feature>
<feature type="compositionally biased region" description="Basic and acidic residues" evidence="1">
    <location>
        <begin position="1521"/>
        <end position="1531"/>
    </location>
</feature>
<feature type="region of interest" description="Disordered" evidence="1">
    <location>
        <begin position="1497"/>
        <end position="1531"/>
    </location>
</feature>
<dbReference type="Proteomes" id="UP000664398">
    <property type="component" value="Unassembled WGS sequence"/>
</dbReference>
<feature type="region of interest" description="Disordered" evidence="1">
    <location>
        <begin position="1209"/>
        <end position="1234"/>
    </location>
</feature>
<feature type="domain" description="DUF11" evidence="3">
    <location>
        <begin position="1725"/>
        <end position="1814"/>
    </location>
</feature>
<feature type="transmembrane region" description="Helical" evidence="2">
    <location>
        <begin position="12"/>
        <end position="35"/>
    </location>
</feature>
<feature type="domain" description="DUF11" evidence="3">
    <location>
        <begin position="2474"/>
        <end position="2614"/>
    </location>
</feature>
<evidence type="ECO:0000256" key="2">
    <source>
        <dbReference type="SAM" id="Phobius"/>
    </source>
</evidence>
<gene>
    <name evidence="4" type="ORF">J4H91_03855</name>
</gene>
<dbReference type="SUPFAM" id="SSF49401">
    <property type="entry name" value="Bacterial adhesins"/>
    <property type="match status" value="1"/>
</dbReference>
<feature type="domain" description="DUF11" evidence="3">
    <location>
        <begin position="2645"/>
        <end position="2699"/>
    </location>
</feature>
<organism evidence="4 5">
    <name type="scientific">Leucobacter ruminantium</name>
    <dbReference type="NCBI Taxonomy" id="1289170"/>
    <lineage>
        <taxon>Bacteria</taxon>
        <taxon>Bacillati</taxon>
        <taxon>Actinomycetota</taxon>
        <taxon>Actinomycetes</taxon>
        <taxon>Micrococcales</taxon>
        <taxon>Microbacteriaceae</taxon>
        <taxon>Leucobacter</taxon>
    </lineage>
</organism>
<accession>A0A939LXZ0</accession>
<keyword evidence="5" id="KW-1185">Reference proteome</keyword>
<evidence type="ECO:0000256" key="1">
    <source>
        <dbReference type="SAM" id="MobiDB-lite"/>
    </source>
</evidence>
<comment type="caution">
    <text evidence="4">The sequence shown here is derived from an EMBL/GenBank/DDBJ whole genome shotgun (WGS) entry which is preliminary data.</text>
</comment>
<feature type="region of interest" description="Disordered" evidence="1">
    <location>
        <begin position="2145"/>
        <end position="2169"/>
    </location>
</feature>
<feature type="domain" description="DUF11" evidence="3">
    <location>
        <begin position="3077"/>
        <end position="3174"/>
    </location>
</feature>
<dbReference type="Pfam" id="PF01345">
    <property type="entry name" value="DUF11"/>
    <property type="match status" value="9"/>
</dbReference>
<dbReference type="InterPro" id="IPR001434">
    <property type="entry name" value="OmcB-like_DUF11"/>
</dbReference>
<evidence type="ECO:0000313" key="4">
    <source>
        <dbReference type="EMBL" id="MBO1804452.1"/>
    </source>
</evidence>
<dbReference type="InterPro" id="IPR051172">
    <property type="entry name" value="Chlamydia_OmcB"/>
</dbReference>